<proteinExistence type="predicted"/>
<reference evidence="2" key="1">
    <citation type="submission" date="2021-01" db="EMBL/GenBank/DDBJ databases">
        <title>Deciphering the adaptive evolutionary patterns associated with biogeogrpahic diversity in the finger millet blast pathogen Magnaporthe oryzae in Eastern Africa.</title>
        <authorList>
            <person name="Onyema G."/>
            <person name="Shittu T.A."/>
            <person name="Dodsworth S."/>
            <person name="Devilliers S."/>
            <person name="Muthumeenakshi S."/>
            <person name="Sreenivasaprasad S."/>
        </authorList>
    </citation>
    <scope>NUCLEOTIDE SEQUENCE</scope>
    <source>
        <strain evidence="2">D15/s37</strain>
    </source>
</reference>
<accession>A0ABQ8NTH5</accession>
<protein>
    <submittedName>
        <fullName evidence="2">Uncharacterized protein</fullName>
    </submittedName>
</protein>
<dbReference type="Proteomes" id="UP001059893">
    <property type="component" value="Unassembled WGS sequence"/>
</dbReference>
<keyword evidence="3" id="KW-1185">Reference proteome</keyword>
<feature type="compositionally biased region" description="Basic and acidic residues" evidence="1">
    <location>
        <begin position="24"/>
        <end position="38"/>
    </location>
</feature>
<sequence length="52" mass="5930">MSNKSRFVPAAASSSCNNVRRSRHDRDATEEPEERGRFNGDPYIVLRFSQST</sequence>
<feature type="region of interest" description="Disordered" evidence="1">
    <location>
        <begin position="1"/>
        <end position="41"/>
    </location>
</feature>
<evidence type="ECO:0000313" key="2">
    <source>
        <dbReference type="EMBL" id="KAI6301912.1"/>
    </source>
</evidence>
<dbReference type="EMBL" id="JABSND010000031">
    <property type="protein sequence ID" value="KAI6301912.1"/>
    <property type="molecule type" value="Genomic_DNA"/>
</dbReference>
<name>A0ABQ8NTH5_PYRGI</name>
<comment type="caution">
    <text evidence="2">The sequence shown here is derived from an EMBL/GenBank/DDBJ whole genome shotgun (WGS) entry which is preliminary data.</text>
</comment>
<organism evidence="2 3">
    <name type="scientific">Pyricularia grisea</name>
    <name type="common">Crabgrass-specific blast fungus</name>
    <name type="synonym">Magnaporthe grisea</name>
    <dbReference type="NCBI Taxonomy" id="148305"/>
    <lineage>
        <taxon>Eukaryota</taxon>
        <taxon>Fungi</taxon>
        <taxon>Dikarya</taxon>
        <taxon>Ascomycota</taxon>
        <taxon>Pezizomycotina</taxon>
        <taxon>Sordariomycetes</taxon>
        <taxon>Sordariomycetidae</taxon>
        <taxon>Magnaporthales</taxon>
        <taxon>Pyriculariaceae</taxon>
        <taxon>Pyricularia</taxon>
    </lineage>
</organism>
<evidence type="ECO:0000313" key="3">
    <source>
        <dbReference type="Proteomes" id="UP001059893"/>
    </source>
</evidence>
<gene>
    <name evidence="2" type="ORF">MCOR33_002636</name>
</gene>
<evidence type="ECO:0000256" key="1">
    <source>
        <dbReference type="SAM" id="MobiDB-lite"/>
    </source>
</evidence>